<dbReference type="Proteomes" id="UP000000768">
    <property type="component" value="Chromosome 4"/>
</dbReference>
<accession>A0A194YRR1</accession>
<keyword evidence="2" id="KW-1185">Reference proteome</keyword>
<name>A0A194YRR1_SORBI</name>
<evidence type="ECO:0000313" key="1">
    <source>
        <dbReference type="EMBL" id="KXG30515.1"/>
    </source>
</evidence>
<feature type="non-terminal residue" evidence="1">
    <location>
        <position position="1"/>
    </location>
</feature>
<sequence>LESRRIWSVEITIYNVVPSIFRLGKLIHKQEINVLALVDSLQLNIKRNTFTPLTFWRIVFKGQVYCPDSLECL</sequence>
<organism evidence="1 2">
    <name type="scientific">Sorghum bicolor</name>
    <name type="common">Sorghum</name>
    <name type="synonym">Sorghum vulgare</name>
    <dbReference type="NCBI Taxonomy" id="4558"/>
    <lineage>
        <taxon>Eukaryota</taxon>
        <taxon>Viridiplantae</taxon>
        <taxon>Streptophyta</taxon>
        <taxon>Embryophyta</taxon>
        <taxon>Tracheophyta</taxon>
        <taxon>Spermatophyta</taxon>
        <taxon>Magnoliopsida</taxon>
        <taxon>Liliopsida</taxon>
        <taxon>Poales</taxon>
        <taxon>Poaceae</taxon>
        <taxon>PACMAD clade</taxon>
        <taxon>Panicoideae</taxon>
        <taxon>Andropogonodae</taxon>
        <taxon>Andropogoneae</taxon>
        <taxon>Sorghinae</taxon>
        <taxon>Sorghum</taxon>
    </lineage>
</organism>
<reference evidence="2" key="2">
    <citation type="journal article" date="2018" name="Plant J.">
        <title>The Sorghum bicolor reference genome: improved assembly, gene annotations, a transcriptome atlas, and signatures of genome organization.</title>
        <authorList>
            <person name="McCormick R.F."/>
            <person name="Truong S.K."/>
            <person name="Sreedasyam A."/>
            <person name="Jenkins J."/>
            <person name="Shu S."/>
            <person name="Sims D."/>
            <person name="Kennedy M."/>
            <person name="Amirebrahimi M."/>
            <person name="Weers B.D."/>
            <person name="McKinley B."/>
            <person name="Mattison A."/>
            <person name="Morishige D.T."/>
            <person name="Grimwood J."/>
            <person name="Schmutz J."/>
            <person name="Mullet J.E."/>
        </authorList>
    </citation>
    <scope>NUCLEOTIDE SEQUENCE [LARGE SCALE GENOMIC DNA]</scope>
    <source>
        <strain evidence="2">cv. BTx623</strain>
    </source>
</reference>
<reference evidence="1 2" key="1">
    <citation type="journal article" date="2009" name="Nature">
        <title>The Sorghum bicolor genome and the diversification of grasses.</title>
        <authorList>
            <person name="Paterson A.H."/>
            <person name="Bowers J.E."/>
            <person name="Bruggmann R."/>
            <person name="Dubchak I."/>
            <person name="Grimwood J."/>
            <person name="Gundlach H."/>
            <person name="Haberer G."/>
            <person name="Hellsten U."/>
            <person name="Mitros T."/>
            <person name="Poliakov A."/>
            <person name="Schmutz J."/>
            <person name="Spannagl M."/>
            <person name="Tang H."/>
            <person name="Wang X."/>
            <person name="Wicker T."/>
            <person name="Bharti A.K."/>
            <person name="Chapman J."/>
            <person name="Feltus F.A."/>
            <person name="Gowik U."/>
            <person name="Grigoriev I.V."/>
            <person name="Lyons E."/>
            <person name="Maher C.A."/>
            <person name="Martis M."/>
            <person name="Narechania A."/>
            <person name="Otillar R.P."/>
            <person name="Penning B.W."/>
            <person name="Salamov A.A."/>
            <person name="Wang Y."/>
            <person name="Zhang L."/>
            <person name="Carpita N.C."/>
            <person name="Freeling M."/>
            <person name="Gingle A.R."/>
            <person name="Hash C.T."/>
            <person name="Keller B."/>
            <person name="Klein P."/>
            <person name="Kresovich S."/>
            <person name="McCann M.C."/>
            <person name="Ming R."/>
            <person name="Peterson D.G."/>
            <person name="Mehboob-ur-Rahman"/>
            <person name="Ware D."/>
            <person name="Westhoff P."/>
            <person name="Mayer K.F."/>
            <person name="Messing J."/>
            <person name="Rokhsar D.S."/>
        </authorList>
    </citation>
    <scope>NUCLEOTIDE SEQUENCE [LARGE SCALE GENOMIC DNA]</scope>
    <source>
        <strain evidence="2">cv. BTx623</strain>
    </source>
</reference>
<dbReference type="EMBL" id="CM000763">
    <property type="protein sequence ID" value="KXG30515.1"/>
    <property type="molecule type" value="Genomic_DNA"/>
</dbReference>
<dbReference type="InParanoid" id="A0A194YRR1"/>
<proteinExistence type="predicted"/>
<evidence type="ECO:0000313" key="2">
    <source>
        <dbReference type="Proteomes" id="UP000000768"/>
    </source>
</evidence>
<dbReference type="AlphaFoldDB" id="A0A194YRR1"/>
<gene>
    <name evidence="1" type="ORF">SORBI_3004G194800</name>
</gene>
<protein>
    <submittedName>
        <fullName evidence="1">Uncharacterized protein</fullName>
    </submittedName>
</protein>